<evidence type="ECO:0000256" key="1">
    <source>
        <dbReference type="ARBA" id="ARBA00004163"/>
    </source>
</evidence>
<evidence type="ECO:0000256" key="10">
    <source>
        <dbReference type="SAM" id="Coils"/>
    </source>
</evidence>
<keyword evidence="7 10" id="KW-0175">Coiled coil</keyword>
<sequence>MPPIPTVYDEEVTQLIESTQRRQKDIADFQIPRLRTCNGPLALQQRLFAELREDIDLYARELQSLELLVADQRSEKARRELQATVSDYQEILARLRRDSRGALLTSKHLLDNQSKSNREELLRSNVVSEKKDVNETITEDKLIKANNDVTDALRRTMNLMQGELERSVLTTQMLETSTASLRSTSTTHDTLTNLMGTSKHLITALEKADWLDRLLILAALSFFVLVVLFILKQRIVDRGLRVAFWWTRFLPGGVQRVPEDVLGEAEKGHHVPVSSISVATSLATAAVSSLISAVTPSLAASLSSTLADTNSQLTSSSSLPEATVADHVEL</sequence>
<evidence type="ECO:0000256" key="5">
    <source>
        <dbReference type="ARBA" id="ARBA00022892"/>
    </source>
</evidence>
<keyword evidence="8 12" id="KW-0472">Membrane</keyword>
<evidence type="ECO:0000256" key="7">
    <source>
        <dbReference type="ARBA" id="ARBA00023054"/>
    </source>
</evidence>
<dbReference type="STRING" id="1137138.A0A067NV53"/>
<dbReference type="GO" id="GO:0006890">
    <property type="term" value="P:retrograde vesicle-mediated transport, Golgi to endoplasmic reticulum"/>
    <property type="evidence" value="ECO:0007669"/>
    <property type="project" value="InterPro"/>
</dbReference>
<evidence type="ECO:0000256" key="8">
    <source>
        <dbReference type="ARBA" id="ARBA00023136"/>
    </source>
</evidence>
<dbReference type="VEuPathDB" id="FungiDB:PLEOSDRAFT_1100467"/>
<dbReference type="InParanoid" id="A0A067NV53"/>
<reference evidence="15" key="1">
    <citation type="journal article" date="2014" name="Proc. Natl. Acad. Sci. U.S.A.">
        <title>Extensive sampling of basidiomycete genomes demonstrates inadequacy of the white-rot/brown-rot paradigm for wood decay fungi.</title>
        <authorList>
            <person name="Riley R."/>
            <person name="Salamov A.A."/>
            <person name="Brown D.W."/>
            <person name="Nagy L.G."/>
            <person name="Floudas D."/>
            <person name="Held B.W."/>
            <person name="Levasseur A."/>
            <person name="Lombard V."/>
            <person name="Morin E."/>
            <person name="Otillar R."/>
            <person name="Lindquist E.A."/>
            <person name="Sun H."/>
            <person name="LaButti K.M."/>
            <person name="Schmutz J."/>
            <person name="Jabbour D."/>
            <person name="Luo H."/>
            <person name="Baker S.E."/>
            <person name="Pisabarro A.G."/>
            <person name="Walton J.D."/>
            <person name="Blanchette R.A."/>
            <person name="Henrissat B."/>
            <person name="Martin F."/>
            <person name="Cullen D."/>
            <person name="Hibbett D.S."/>
            <person name="Grigoriev I.V."/>
        </authorList>
    </citation>
    <scope>NUCLEOTIDE SEQUENCE [LARGE SCALE GENOMIC DNA]</scope>
    <source>
        <strain evidence="15">PC15</strain>
    </source>
</reference>
<dbReference type="Pfam" id="PF03908">
    <property type="entry name" value="Sec20"/>
    <property type="match status" value="1"/>
</dbReference>
<name>A0A067NV53_PLEO1</name>
<dbReference type="PANTHER" id="PTHR12825">
    <property type="entry name" value="BNIP1-RELATED"/>
    <property type="match status" value="1"/>
</dbReference>
<keyword evidence="3 12" id="KW-0812">Transmembrane</keyword>
<dbReference type="GO" id="GO:0005484">
    <property type="term" value="F:SNAP receptor activity"/>
    <property type="evidence" value="ECO:0007669"/>
    <property type="project" value="InterPro"/>
</dbReference>
<keyword evidence="4" id="KW-0256">Endoplasmic reticulum</keyword>
<dbReference type="OrthoDB" id="46868at2759"/>
<dbReference type="EMBL" id="KL198005">
    <property type="protein sequence ID" value="KDQ31948.1"/>
    <property type="molecule type" value="Genomic_DNA"/>
</dbReference>
<evidence type="ECO:0000256" key="4">
    <source>
        <dbReference type="ARBA" id="ARBA00022824"/>
    </source>
</evidence>
<comment type="subcellular location">
    <subcellularLocation>
        <location evidence="1">Endoplasmic reticulum membrane</location>
        <topology evidence="1">Single-pass type IV membrane protein</topology>
    </subcellularLocation>
</comment>
<keyword evidence="6 12" id="KW-1133">Transmembrane helix</keyword>
<accession>A0A067NV53</accession>
<evidence type="ECO:0000256" key="11">
    <source>
        <dbReference type="SAM" id="MobiDB-lite"/>
    </source>
</evidence>
<feature type="coiled-coil region" evidence="10">
    <location>
        <begin position="48"/>
        <end position="98"/>
    </location>
</feature>
<proteinExistence type="inferred from homology"/>
<evidence type="ECO:0000256" key="9">
    <source>
        <dbReference type="ARBA" id="ARBA00037934"/>
    </source>
</evidence>
<evidence type="ECO:0000256" key="12">
    <source>
        <dbReference type="SAM" id="Phobius"/>
    </source>
</evidence>
<evidence type="ECO:0000256" key="2">
    <source>
        <dbReference type="ARBA" id="ARBA00022448"/>
    </source>
</evidence>
<feature type="domain" description="Sec20 C-terminal" evidence="13">
    <location>
        <begin position="146"/>
        <end position="235"/>
    </location>
</feature>
<dbReference type="InterPro" id="IPR056173">
    <property type="entry name" value="Sec20_C"/>
</dbReference>
<dbReference type="InterPro" id="IPR005606">
    <property type="entry name" value="Sec20"/>
</dbReference>
<evidence type="ECO:0000256" key="6">
    <source>
        <dbReference type="ARBA" id="ARBA00022989"/>
    </source>
</evidence>
<comment type="similarity">
    <text evidence="9">Belongs to the SEC20 family.</text>
</comment>
<keyword evidence="2" id="KW-0813">Transport</keyword>
<evidence type="ECO:0000313" key="15">
    <source>
        <dbReference type="Proteomes" id="UP000027073"/>
    </source>
</evidence>
<evidence type="ECO:0000313" key="14">
    <source>
        <dbReference type="EMBL" id="KDQ31948.1"/>
    </source>
</evidence>
<evidence type="ECO:0000259" key="13">
    <source>
        <dbReference type="Pfam" id="PF03908"/>
    </source>
</evidence>
<protein>
    <recommendedName>
        <fullName evidence="13">Sec20 C-terminal domain-containing protein</fullName>
    </recommendedName>
</protein>
<evidence type="ECO:0000256" key="3">
    <source>
        <dbReference type="ARBA" id="ARBA00022692"/>
    </source>
</evidence>
<organism evidence="14 15">
    <name type="scientific">Pleurotus ostreatus (strain PC15)</name>
    <name type="common">Oyster mushroom</name>
    <dbReference type="NCBI Taxonomy" id="1137138"/>
    <lineage>
        <taxon>Eukaryota</taxon>
        <taxon>Fungi</taxon>
        <taxon>Dikarya</taxon>
        <taxon>Basidiomycota</taxon>
        <taxon>Agaricomycotina</taxon>
        <taxon>Agaricomycetes</taxon>
        <taxon>Agaricomycetidae</taxon>
        <taxon>Agaricales</taxon>
        <taxon>Pleurotineae</taxon>
        <taxon>Pleurotaceae</taxon>
        <taxon>Pleurotus</taxon>
    </lineage>
</organism>
<dbReference type="Proteomes" id="UP000027073">
    <property type="component" value="Unassembled WGS sequence"/>
</dbReference>
<feature type="transmembrane region" description="Helical" evidence="12">
    <location>
        <begin position="210"/>
        <end position="231"/>
    </location>
</feature>
<dbReference type="PANTHER" id="PTHR12825:SF0">
    <property type="entry name" value="VESICLE TRANSPORT PROTEIN SEC20"/>
    <property type="match status" value="1"/>
</dbReference>
<dbReference type="GO" id="GO:0031201">
    <property type="term" value="C:SNARE complex"/>
    <property type="evidence" value="ECO:0007669"/>
    <property type="project" value="TreeGrafter"/>
</dbReference>
<dbReference type="HOGENOM" id="CLU_063105_0_0_1"/>
<keyword evidence="5" id="KW-0931">ER-Golgi transport</keyword>
<gene>
    <name evidence="14" type="ORF">PLEOSDRAFT_1100467</name>
</gene>
<dbReference type="AlphaFoldDB" id="A0A067NV53"/>
<dbReference type="GO" id="GO:0005789">
    <property type="term" value="C:endoplasmic reticulum membrane"/>
    <property type="evidence" value="ECO:0007669"/>
    <property type="project" value="UniProtKB-SubCell"/>
</dbReference>
<feature type="region of interest" description="Disordered" evidence="11">
    <location>
        <begin position="310"/>
        <end position="330"/>
    </location>
</feature>